<dbReference type="Gene3D" id="3.40.1160.10">
    <property type="entry name" value="Acetylglutamate kinase-like"/>
    <property type="match status" value="1"/>
</dbReference>
<dbReference type="NCBIfam" id="TIGR00761">
    <property type="entry name" value="argB"/>
    <property type="match status" value="1"/>
</dbReference>
<keyword evidence="3 8" id="KW-0028">Amino-acid biosynthesis</keyword>
<dbReference type="PIRSF" id="PIRSF000728">
    <property type="entry name" value="NAGK"/>
    <property type="match status" value="1"/>
</dbReference>
<organism evidence="10">
    <name type="scientific">Taenioma perpusillum</name>
    <dbReference type="NCBI Taxonomy" id="210852"/>
    <lineage>
        <taxon>Eukaryota</taxon>
        <taxon>Rhodophyta</taxon>
        <taxon>Florideophyceae</taxon>
        <taxon>Rhodymeniophycidae</taxon>
        <taxon>Ceramiales</taxon>
        <taxon>Delesseriaceae</taxon>
        <taxon>Taenioma</taxon>
    </lineage>
</organism>
<dbReference type="PANTHER" id="PTHR23342">
    <property type="entry name" value="N-ACETYLGLUTAMATE SYNTHASE"/>
    <property type="match status" value="1"/>
</dbReference>
<dbReference type="Pfam" id="PF00696">
    <property type="entry name" value="AA_kinase"/>
    <property type="match status" value="1"/>
</dbReference>
<gene>
    <name evidence="8 10" type="primary">argB</name>
</gene>
<reference evidence="10" key="1">
    <citation type="journal article" date="2017" name="J. Phycol.">
        <title>Analysis of chloroplast genomes and a supermatrix inform reclassification of the Rhodomelaceae (Rhodophyta).</title>
        <authorList>
            <person name="Diaz-Tapia P."/>
            <person name="Maggs C.A."/>
            <person name="West J.A."/>
            <person name="Verbruggen H."/>
        </authorList>
    </citation>
    <scope>NUCLEOTIDE SEQUENCE</scope>
    <source>
        <strain evidence="10">PD1676</strain>
    </source>
</reference>
<dbReference type="RefSeq" id="YP_009399181.1">
    <property type="nucleotide sequence ID" value="NC_035295.1"/>
</dbReference>
<keyword evidence="10" id="KW-0934">Plastid</keyword>
<keyword evidence="2 8" id="KW-0055">Arginine biosynthesis</keyword>
<dbReference type="SUPFAM" id="SSF53633">
    <property type="entry name" value="Carbamate kinase-like"/>
    <property type="match status" value="1"/>
</dbReference>
<comment type="pathway">
    <text evidence="1 8">Amino-acid biosynthesis; L-arginine biosynthesis; N(2)-acetyl-L-ornithine from L-glutamate: step 2/4.</text>
</comment>
<name>A0A1Z1MR71_9FLOR</name>
<dbReference type="FunFam" id="3.40.1160.10:FF:000004">
    <property type="entry name" value="Acetylglutamate kinase"/>
    <property type="match status" value="1"/>
</dbReference>
<comment type="function">
    <text evidence="8">Catalyzes the ATP-dependent phosphorylation of N-acetyl-L-glutamate.</text>
</comment>
<keyword evidence="7 8" id="KW-0067">ATP-binding</keyword>
<evidence type="ECO:0000256" key="7">
    <source>
        <dbReference type="ARBA" id="ARBA00022840"/>
    </source>
</evidence>
<dbReference type="UniPathway" id="UPA00068">
    <property type="reaction ID" value="UER00107"/>
</dbReference>
<comment type="catalytic activity">
    <reaction evidence="8">
        <text>N-acetyl-L-glutamate + ATP = N-acetyl-L-glutamyl 5-phosphate + ADP</text>
        <dbReference type="Rhea" id="RHEA:14629"/>
        <dbReference type="ChEBI" id="CHEBI:30616"/>
        <dbReference type="ChEBI" id="CHEBI:44337"/>
        <dbReference type="ChEBI" id="CHEBI:57936"/>
        <dbReference type="ChEBI" id="CHEBI:456216"/>
        <dbReference type="EC" id="2.7.2.8"/>
    </reaction>
</comment>
<dbReference type="GeneID" id="33361828"/>
<evidence type="ECO:0000256" key="3">
    <source>
        <dbReference type="ARBA" id="ARBA00022605"/>
    </source>
</evidence>
<dbReference type="GO" id="GO:0005524">
    <property type="term" value="F:ATP binding"/>
    <property type="evidence" value="ECO:0007669"/>
    <property type="project" value="UniProtKB-UniRule"/>
</dbReference>
<dbReference type="GO" id="GO:0009507">
    <property type="term" value="C:chloroplast"/>
    <property type="evidence" value="ECO:0007669"/>
    <property type="project" value="UniProtKB-SubCell"/>
</dbReference>
<dbReference type="GO" id="GO:0003991">
    <property type="term" value="F:acetylglutamate kinase activity"/>
    <property type="evidence" value="ECO:0007669"/>
    <property type="project" value="UniProtKB-UniRule"/>
</dbReference>
<evidence type="ECO:0000259" key="9">
    <source>
        <dbReference type="Pfam" id="PF00696"/>
    </source>
</evidence>
<dbReference type="AlphaFoldDB" id="A0A1Z1MR71"/>
<evidence type="ECO:0000256" key="1">
    <source>
        <dbReference type="ARBA" id="ARBA00004828"/>
    </source>
</evidence>
<keyword evidence="10" id="KW-0150">Chloroplast</keyword>
<keyword evidence="5 8" id="KW-0547">Nucleotide-binding</keyword>
<dbReference type="PRINTS" id="PR00474">
    <property type="entry name" value="GLU5KINASE"/>
</dbReference>
<dbReference type="PANTHER" id="PTHR23342:SF0">
    <property type="entry name" value="N-ACETYLGLUTAMATE SYNTHASE, MITOCHONDRIAL"/>
    <property type="match status" value="1"/>
</dbReference>
<comment type="subcellular location">
    <subcellularLocation>
        <location evidence="8">Plastid</location>
        <location evidence="8">Chloroplast</location>
    </subcellularLocation>
</comment>
<protein>
    <recommendedName>
        <fullName evidence="8">Acetylglutamate kinase</fullName>
        <ecNumber evidence="8">2.7.2.8</ecNumber>
    </recommendedName>
    <alternativeName>
        <fullName evidence="8">N-acetyl-L-glutamate 5-phosphotransferase</fullName>
    </alternativeName>
    <alternativeName>
        <fullName evidence="8">NAG kinase</fullName>
        <shortName evidence="8">NAGK</shortName>
    </alternativeName>
</protein>
<dbReference type="InterPro" id="IPR001057">
    <property type="entry name" value="Glu/AcGlu_kinase"/>
</dbReference>
<dbReference type="GO" id="GO:0042450">
    <property type="term" value="P:L-arginine biosynthetic process via ornithine"/>
    <property type="evidence" value="ECO:0007669"/>
    <property type="project" value="UniProtKB-UniRule"/>
</dbReference>
<keyword evidence="6 8" id="KW-0418">Kinase</keyword>
<dbReference type="CDD" id="cd04250">
    <property type="entry name" value="AAK_NAGK-C"/>
    <property type="match status" value="1"/>
</dbReference>
<dbReference type="EMBL" id="MF101452">
    <property type="protein sequence ID" value="ARW68578.1"/>
    <property type="molecule type" value="Genomic_DNA"/>
</dbReference>
<dbReference type="InterPro" id="IPR036393">
    <property type="entry name" value="AceGlu_kinase-like_sf"/>
</dbReference>
<dbReference type="InterPro" id="IPR041727">
    <property type="entry name" value="NAGK-C"/>
</dbReference>
<evidence type="ECO:0000256" key="4">
    <source>
        <dbReference type="ARBA" id="ARBA00022679"/>
    </source>
</evidence>
<sequence length="286" mass="31190">MSYNLNLKYFSFVDDILPIVNKCSGKIFVIKYGGSIMLNDKLKFKIVQDISFLHSLGVKIILVHGGGPLINNYLSKLNIQPSFQDGIRVTDDTTIEIVEMVLSGKINKDLVSLLNQNNVLSVGLSGKDANIVMSSPFSSDLSNLVGKIDSIDNKFLRLLLANNYIPVISSISPGYNNKTYNINADIFAGFIAKSLLADKLILLTDIPGVMFNINDPSTIIKRLTLSQINDLKESSVISGGMIPKVDCCVQALQAGVKSAHIIDGKLEHSLLYELLTDSGIGSRIIL</sequence>
<evidence type="ECO:0000313" key="10">
    <source>
        <dbReference type="EMBL" id="ARW68578.1"/>
    </source>
</evidence>
<dbReference type="InterPro" id="IPR001048">
    <property type="entry name" value="Asp/Glu/Uridylate_kinase"/>
</dbReference>
<feature type="domain" description="Aspartate/glutamate/uridylate kinase" evidence="9">
    <location>
        <begin position="26"/>
        <end position="263"/>
    </location>
</feature>
<evidence type="ECO:0000256" key="8">
    <source>
        <dbReference type="HAMAP-Rule" id="MF_00082"/>
    </source>
</evidence>
<feature type="site" description="Transition state stabilizer" evidence="8">
    <location>
        <position position="31"/>
    </location>
</feature>
<keyword evidence="4 8" id="KW-0808">Transferase</keyword>
<evidence type="ECO:0000256" key="6">
    <source>
        <dbReference type="ARBA" id="ARBA00022777"/>
    </source>
</evidence>
<feature type="site" description="Transition state stabilizer" evidence="8">
    <location>
        <position position="244"/>
    </location>
</feature>
<comment type="similarity">
    <text evidence="8">Belongs to the acetylglutamate kinase family. ArgB subfamily.</text>
</comment>
<feature type="binding site" evidence="8">
    <location>
        <begin position="66"/>
        <end position="67"/>
    </location>
    <ligand>
        <name>substrate</name>
    </ligand>
</feature>
<feature type="binding site" evidence="8">
    <location>
        <position position="88"/>
    </location>
    <ligand>
        <name>substrate</name>
    </ligand>
</feature>
<evidence type="ECO:0000256" key="5">
    <source>
        <dbReference type="ARBA" id="ARBA00022741"/>
    </source>
</evidence>
<geneLocation type="chloroplast" evidence="10"/>
<evidence type="ECO:0000256" key="2">
    <source>
        <dbReference type="ARBA" id="ARBA00022571"/>
    </source>
</evidence>
<dbReference type="EC" id="2.7.2.8" evidence="8"/>
<dbReference type="InterPro" id="IPR037528">
    <property type="entry name" value="ArgB"/>
</dbReference>
<accession>A0A1Z1MR71</accession>
<dbReference type="InterPro" id="IPR004662">
    <property type="entry name" value="AcgluKinase_fam"/>
</dbReference>
<dbReference type="HAMAP" id="MF_00082">
    <property type="entry name" value="ArgB"/>
    <property type="match status" value="1"/>
</dbReference>
<feature type="binding site" evidence="8">
    <location>
        <position position="181"/>
    </location>
    <ligand>
        <name>substrate</name>
    </ligand>
</feature>
<proteinExistence type="inferred from homology"/>